<organism evidence="5 6">
    <name type="scientific">Dissophora globulifera</name>
    <dbReference type="NCBI Taxonomy" id="979702"/>
    <lineage>
        <taxon>Eukaryota</taxon>
        <taxon>Fungi</taxon>
        <taxon>Fungi incertae sedis</taxon>
        <taxon>Mucoromycota</taxon>
        <taxon>Mortierellomycotina</taxon>
        <taxon>Mortierellomycetes</taxon>
        <taxon>Mortierellales</taxon>
        <taxon>Mortierellaceae</taxon>
        <taxon>Dissophora</taxon>
    </lineage>
</organism>
<proteinExistence type="predicted"/>
<feature type="region of interest" description="Disordered" evidence="2">
    <location>
        <begin position="221"/>
        <end position="265"/>
    </location>
</feature>
<accession>A0A9P6RHW7</accession>
<dbReference type="InterPro" id="IPR051477">
    <property type="entry name" value="Expansin_CellWall"/>
</dbReference>
<gene>
    <name evidence="5" type="ORF">BGZ99_005334</name>
</gene>
<evidence type="ECO:0000256" key="1">
    <source>
        <dbReference type="ARBA" id="ARBA00022729"/>
    </source>
</evidence>
<feature type="compositionally biased region" description="Pro residues" evidence="2">
    <location>
        <begin position="248"/>
        <end position="258"/>
    </location>
</feature>
<dbReference type="PANTHER" id="PTHR31836:SF28">
    <property type="entry name" value="SRCR DOMAIN-CONTAINING PROTEIN-RELATED"/>
    <property type="match status" value="1"/>
</dbReference>
<comment type="caution">
    <text evidence="5">The sequence shown here is derived from an EMBL/GenBank/DDBJ whole genome shotgun (WGS) entry which is preliminary data.</text>
</comment>
<dbReference type="Gene3D" id="2.40.40.10">
    <property type="entry name" value="RlpA-like domain"/>
    <property type="match status" value="2"/>
</dbReference>
<evidence type="ECO:0000313" key="6">
    <source>
        <dbReference type="Proteomes" id="UP000738325"/>
    </source>
</evidence>
<dbReference type="AlphaFoldDB" id="A0A9P6RHW7"/>
<name>A0A9P6RHW7_9FUNG</name>
<dbReference type="Pfam" id="PF03330">
    <property type="entry name" value="DPBB_1"/>
    <property type="match status" value="1"/>
</dbReference>
<feature type="compositionally biased region" description="Low complexity" evidence="2">
    <location>
        <begin position="221"/>
        <end position="247"/>
    </location>
</feature>
<dbReference type="OrthoDB" id="406505at2759"/>
<evidence type="ECO:0000313" key="5">
    <source>
        <dbReference type="EMBL" id="KAG0319042.1"/>
    </source>
</evidence>
<dbReference type="Proteomes" id="UP000738325">
    <property type="component" value="Unassembled WGS sequence"/>
</dbReference>
<feature type="chain" id="PRO_5040264731" description="RlpA-like protein double-psi beta-barrel domain-containing protein" evidence="3">
    <location>
        <begin position="25"/>
        <end position="363"/>
    </location>
</feature>
<evidence type="ECO:0000256" key="2">
    <source>
        <dbReference type="SAM" id="MobiDB-lite"/>
    </source>
</evidence>
<feature type="signal peptide" evidence="3">
    <location>
        <begin position="1"/>
        <end position="24"/>
    </location>
</feature>
<evidence type="ECO:0000259" key="4">
    <source>
        <dbReference type="Pfam" id="PF03330"/>
    </source>
</evidence>
<protein>
    <recommendedName>
        <fullName evidence="4">RlpA-like protein double-psi beta-barrel domain-containing protein</fullName>
    </recommendedName>
</protein>
<feature type="region of interest" description="Disordered" evidence="2">
    <location>
        <begin position="61"/>
        <end position="85"/>
    </location>
</feature>
<dbReference type="InterPro" id="IPR036908">
    <property type="entry name" value="RlpA-like_sf"/>
</dbReference>
<dbReference type="SUPFAM" id="SSF50685">
    <property type="entry name" value="Barwin-like endoglucanases"/>
    <property type="match status" value="2"/>
</dbReference>
<keyword evidence="6" id="KW-1185">Reference proteome</keyword>
<keyword evidence="1 3" id="KW-0732">Signal</keyword>
<dbReference type="EMBL" id="JAAAIP010000341">
    <property type="protein sequence ID" value="KAG0319042.1"/>
    <property type="molecule type" value="Genomic_DNA"/>
</dbReference>
<feature type="domain" description="RlpA-like protein double-psi beta-barrel" evidence="4">
    <location>
        <begin position="267"/>
        <end position="359"/>
    </location>
</feature>
<sequence>MAPIPRLAAGPLSIITGALLGAFSGPNSTPPSNGSNATLWDTEYRGTASFLNLTLHSIPTTPTSTISTSPSTPTSTASPSSSSSPSLVYFDTKTNNFTGCNNQTFTSTDNVAFMNPLQFGNSTQSNSTCGDWIQIKNRANTAESTYAKIVGVCDDCDYGSVSLNLAALNSLAPDLPFDQMVFNAQSNLTIDDITDPTQPLPASTPISPEALLDISWSLSAPPSATTTSSTPTATTTTAPAPAATTQNSPPPPSTPSPKPTTSAKQYTGRATWYSDTFGQCEKHYSQSDLIVAVNQAQMGTGTSLCGKKIRLTEKGSDTEVIVTVVDMCPSAYCNFGDLDLSQAAFQKFAGLGVGILQLQWSFV</sequence>
<dbReference type="CDD" id="cd22191">
    <property type="entry name" value="DPBB_RlpA_EXP_N-like"/>
    <property type="match status" value="2"/>
</dbReference>
<evidence type="ECO:0000256" key="3">
    <source>
        <dbReference type="SAM" id="SignalP"/>
    </source>
</evidence>
<dbReference type="PANTHER" id="PTHR31836">
    <property type="match status" value="1"/>
</dbReference>
<dbReference type="InterPro" id="IPR009009">
    <property type="entry name" value="RlpA-like_DPBB"/>
</dbReference>
<reference evidence="5" key="1">
    <citation type="journal article" date="2020" name="Fungal Divers.">
        <title>Resolving the Mortierellaceae phylogeny through synthesis of multi-gene phylogenetics and phylogenomics.</title>
        <authorList>
            <person name="Vandepol N."/>
            <person name="Liber J."/>
            <person name="Desiro A."/>
            <person name="Na H."/>
            <person name="Kennedy M."/>
            <person name="Barry K."/>
            <person name="Grigoriev I.V."/>
            <person name="Miller A.N."/>
            <person name="O'Donnell K."/>
            <person name="Stajich J.E."/>
            <person name="Bonito G."/>
        </authorList>
    </citation>
    <scope>NUCLEOTIDE SEQUENCE</scope>
    <source>
        <strain evidence="5">REB-010B</strain>
    </source>
</reference>